<dbReference type="RefSeq" id="WP_111111508.1">
    <property type="nucleotide sequence ID" value="NZ_LXXM01000046.1"/>
</dbReference>
<gene>
    <name evidence="1" type="ORF">A7X83_03345</name>
</gene>
<accession>A0A2W6IN66</accession>
<evidence type="ECO:0000313" key="2">
    <source>
        <dbReference type="Proteomes" id="UP000249614"/>
    </source>
</evidence>
<protein>
    <recommendedName>
        <fullName evidence="3">DUF3800 domain-containing protein</fullName>
    </recommendedName>
</protein>
<organism evidence="1 2">
    <name type="scientific">Stenotrophomonas maltophilia</name>
    <name type="common">Pseudomonas maltophilia</name>
    <name type="synonym">Xanthomonas maltophilia</name>
    <dbReference type="NCBI Taxonomy" id="40324"/>
    <lineage>
        <taxon>Bacteria</taxon>
        <taxon>Pseudomonadati</taxon>
        <taxon>Pseudomonadota</taxon>
        <taxon>Gammaproteobacteria</taxon>
        <taxon>Lysobacterales</taxon>
        <taxon>Lysobacteraceae</taxon>
        <taxon>Stenotrophomonas</taxon>
        <taxon>Stenotrophomonas maltophilia group</taxon>
    </lineage>
</organism>
<sequence length="346" mass="38728">MAAAFELGEGMFIYVDESGSFVSATRGDSWCVVAGYVVPEVARKRVELSLGLLKRRLGRGIQDEVKLKDLSEANLKDFLGELGKLEATLFISAIDLGHQDPEAVVSHQKKQVASVRANRPKMLYEEGRASIDDLSGRLERLSPQLYIQMVAQIDLLDQVFRMTTLYYAQRVPAALSSFKWRMDEKNSARPLFEQTLTHMAPGLIQAKSLRDPGIFVEGFDYSHFEKHFRSAPEDIPAYLQEAAGHAIKSAVNLGAVMRDSKFVRSHDVPGVQVADLLASAWRRVLRAEFEDNDSIARLLGRLTVQRQTPNPSIHLMSLGEERLAEGSVHRATLIAKNSARPMLRRR</sequence>
<evidence type="ECO:0008006" key="3">
    <source>
        <dbReference type="Google" id="ProtNLM"/>
    </source>
</evidence>
<dbReference type="AlphaFoldDB" id="A0A2W6IN66"/>
<name>A0A2W6IN66_STEMA</name>
<proteinExistence type="predicted"/>
<evidence type="ECO:0000313" key="1">
    <source>
        <dbReference type="EMBL" id="PZS96753.1"/>
    </source>
</evidence>
<dbReference type="InterPro" id="IPR024524">
    <property type="entry name" value="DUF3800"/>
</dbReference>
<reference evidence="1 2" key="1">
    <citation type="submission" date="2016-05" db="EMBL/GenBank/DDBJ databases">
        <authorList>
            <person name="Lavstsen T."/>
            <person name="Jespersen J.S."/>
        </authorList>
    </citation>
    <scope>NUCLEOTIDE SEQUENCE [LARGE SCALE GENOMIC DNA]</scope>
    <source>
        <strain evidence="1 2">SM-5815</strain>
    </source>
</reference>
<dbReference type="Pfam" id="PF12686">
    <property type="entry name" value="DUF3800"/>
    <property type="match status" value="1"/>
</dbReference>
<dbReference type="EMBL" id="LXXM01000046">
    <property type="protein sequence ID" value="PZS96753.1"/>
    <property type="molecule type" value="Genomic_DNA"/>
</dbReference>
<comment type="caution">
    <text evidence="1">The sequence shown here is derived from an EMBL/GenBank/DDBJ whole genome shotgun (WGS) entry which is preliminary data.</text>
</comment>
<dbReference type="Proteomes" id="UP000249614">
    <property type="component" value="Unassembled WGS sequence"/>
</dbReference>